<evidence type="ECO:0000256" key="3">
    <source>
        <dbReference type="ARBA" id="ARBA00022692"/>
    </source>
</evidence>
<dbReference type="PANTHER" id="PTHR23513:SF6">
    <property type="entry name" value="MAJOR FACILITATOR SUPERFAMILY ASSOCIATED DOMAIN-CONTAINING PROTEIN"/>
    <property type="match status" value="1"/>
</dbReference>
<evidence type="ECO:0000256" key="4">
    <source>
        <dbReference type="ARBA" id="ARBA00022989"/>
    </source>
</evidence>
<proteinExistence type="predicted"/>
<feature type="transmembrane region" description="Helical" evidence="6">
    <location>
        <begin position="110"/>
        <end position="129"/>
    </location>
</feature>
<evidence type="ECO:0000256" key="5">
    <source>
        <dbReference type="ARBA" id="ARBA00023136"/>
    </source>
</evidence>
<feature type="transmembrane region" description="Helical" evidence="6">
    <location>
        <begin position="351"/>
        <end position="368"/>
    </location>
</feature>
<comment type="subcellular location">
    <subcellularLocation>
        <location evidence="1">Cell membrane</location>
        <topology evidence="1">Multi-pass membrane protein</topology>
    </subcellularLocation>
</comment>
<accession>A0A2M6UW26</accession>
<feature type="transmembrane region" description="Helical" evidence="6">
    <location>
        <begin position="20"/>
        <end position="44"/>
    </location>
</feature>
<sequence length="403" mass="45109">MFFANLKERASLFENKTFLYFTLSGLFATFGNGLNYIALSWLAYHQTNSIRGVALMMLFLWAPSIIFAPVFGILADKYNRKMQIIISNLVRGLVIVGWVILGYWGIEIDLMFLSALLGVFISFYMPSAIPLIQSIVPKKQLVNANATIDMVYELGTIIGMGLSGFILAYAGTKGTLLIGGVFFILAGLFNFAMKVPKPRRSKSQSKQNWWEDYTASLRYFKQNPVLFMPYISQMIIMTLLMTIPVILVPYTQEVLNTDSRTFAIFEVLYSMGVLTGAFFSPLLCKVLSIRKTLALLLAFMAIGLIILSVNTHIFVVFPVYFMIGFGLSSWALSISLSQLSCDPQYQGRLQASFNGLSGCFILGVYLIMASDSSSISPQSIYFIQSIVALFGMLIALFYKHEKR</sequence>
<dbReference type="AlphaFoldDB" id="A0A2M6UW26"/>
<dbReference type="RefSeq" id="WP_100128236.1">
    <property type="nucleotide sequence ID" value="NZ_CADDYI010000001.1"/>
</dbReference>
<organism evidence="8 9">
    <name type="scientific">Bartonella tribocorum</name>
    <dbReference type="NCBI Taxonomy" id="85701"/>
    <lineage>
        <taxon>Bacteria</taxon>
        <taxon>Pseudomonadati</taxon>
        <taxon>Pseudomonadota</taxon>
        <taxon>Alphaproteobacteria</taxon>
        <taxon>Hyphomicrobiales</taxon>
        <taxon>Bartonellaceae</taxon>
        <taxon>Bartonella</taxon>
    </lineage>
</organism>
<comment type="caution">
    <text evidence="8">The sequence shown here is derived from an EMBL/GenBank/DDBJ whole genome shotgun (WGS) entry which is preliminary data.</text>
</comment>
<feature type="transmembrane region" description="Helical" evidence="6">
    <location>
        <begin position="150"/>
        <end position="170"/>
    </location>
</feature>
<keyword evidence="3 6" id="KW-0812">Transmembrane</keyword>
<keyword evidence="4 6" id="KW-1133">Transmembrane helix</keyword>
<dbReference type="CDD" id="cd06173">
    <property type="entry name" value="MFS_MefA_like"/>
    <property type="match status" value="1"/>
</dbReference>
<dbReference type="Gene3D" id="1.20.1250.20">
    <property type="entry name" value="MFS general substrate transporter like domains"/>
    <property type="match status" value="2"/>
</dbReference>
<dbReference type="InterPro" id="IPR020846">
    <property type="entry name" value="MFS_dom"/>
</dbReference>
<dbReference type="OrthoDB" id="9775268at2"/>
<evidence type="ECO:0000256" key="2">
    <source>
        <dbReference type="ARBA" id="ARBA00022475"/>
    </source>
</evidence>
<keyword evidence="5 6" id="KW-0472">Membrane</keyword>
<name>A0A2M6UW26_9HYPH</name>
<dbReference type="Proteomes" id="UP000229839">
    <property type="component" value="Unassembled WGS sequence"/>
</dbReference>
<feature type="transmembrane region" description="Helical" evidence="6">
    <location>
        <begin position="227"/>
        <end position="250"/>
    </location>
</feature>
<evidence type="ECO:0000259" key="7">
    <source>
        <dbReference type="PROSITE" id="PS50850"/>
    </source>
</evidence>
<dbReference type="GO" id="GO:0005886">
    <property type="term" value="C:plasma membrane"/>
    <property type="evidence" value="ECO:0007669"/>
    <property type="project" value="UniProtKB-SubCell"/>
</dbReference>
<dbReference type="PROSITE" id="PS50850">
    <property type="entry name" value="MFS"/>
    <property type="match status" value="1"/>
</dbReference>
<evidence type="ECO:0000313" key="9">
    <source>
        <dbReference type="Proteomes" id="UP000229839"/>
    </source>
</evidence>
<feature type="transmembrane region" description="Helical" evidence="6">
    <location>
        <begin position="176"/>
        <end position="193"/>
    </location>
</feature>
<reference evidence="8 9" key="1">
    <citation type="submission" date="2017-06" db="EMBL/GenBank/DDBJ databases">
        <title>Draft genome of Bartonella tribocorum strain L103, isolated from a rodent in Laos.</title>
        <authorList>
            <person name="Hadjadj L."/>
            <person name="Jiyipong T."/>
            <person name="Morand S."/>
            <person name="Diene S.M."/>
            <person name="Rolain J.-M."/>
        </authorList>
    </citation>
    <scope>NUCLEOTIDE SEQUENCE [LARGE SCALE GENOMIC DNA]</scope>
    <source>
        <strain evidence="8 9">L103</strain>
    </source>
</reference>
<keyword evidence="2" id="KW-1003">Cell membrane</keyword>
<dbReference type="SUPFAM" id="SSF103473">
    <property type="entry name" value="MFS general substrate transporter"/>
    <property type="match status" value="1"/>
</dbReference>
<feature type="transmembrane region" description="Helical" evidence="6">
    <location>
        <begin position="262"/>
        <end position="284"/>
    </location>
</feature>
<evidence type="ECO:0000256" key="1">
    <source>
        <dbReference type="ARBA" id="ARBA00004651"/>
    </source>
</evidence>
<dbReference type="PANTHER" id="PTHR23513">
    <property type="entry name" value="INTEGRAL MEMBRANE EFFLUX PROTEIN-RELATED"/>
    <property type="match status" value="1"/>
</dbReference>
<feature type="transmembrane region" description="Helical" evidence="6">
    <location>
        <begin position="380"/>
        <end position="398"/>
    </location>
</feature>
<feature type="transmembrane region" description="Helical" evidence="6">
    <location>
        <begin position="50"/>
        <end position="73"/>
    </location>
</feature>
<dbReference type="Pfam" id="PF07690">
    <property type="entry name" value="MFS_1"/>
    <property type="match status" value="1"/>
</dbReference>
<gene>
    <name evidence="8" type="ORF">CER18_00920</name>
</gene>
<dbReference type="GO" id="GO:0022857">
    <property type="term" value="F:transmembrane transporter activity"/>
    <property type="evidence" value="ECO:0007669"/>
    <property type="project" value="InterPro"/>
</dbReference>
<feature type="transmembrane region" description="Helical" evidence="6">
    <location>
        <begin position="293"/>
        <end position="313"/>
    </location>
</feature>
<dbReference type="InterPro" id="IPR011701">
    <property type="entry name" value="MFS"/>
</dbReference>
<dbReference type="InterPro" id="IPR036259">
    <property type="entry name" value="MFS_trans_sf"/>
</dbReference>
<evidence type="ECO:0000256" key="6">
    <source>
        <dbReference type="SAM" id="Phobius"/>
    </source>
</evidence>
<evidence type="ECO:0000313" key="8">
    <source>
        <dbReference type="EMBL" id="PIT70304.1"/>
    </source>
</evidence>
<protein>
    <submittedName>
        <fullName evidence="8">MFS transporter</fullName>
    </submittedName>
</protein>
<dbReference type="EMBL" id="NJGE01000001">
    <property type="protein sequence ID" value="PIT70304.1"/>
    <property type="molecule type" value="Genomic_DNA"/>
</dbReference>
<feature type="domain" description="Major facilitator superfamily (MFS) profile" evidence="7">
    <location>
        <begin position="17"/>
        <end position="403"/>
    </location>
</feature>
<feature type="transmembrane region" description="Helical" evidence="6">
    <location>
        <begin position="319"/>
        <end position="339"/>
    </location>
</feature>
<feature type="transmembrane region" description="Helical" evidence="6">
    <location>
        <begin position="85"/>
        <end position="104"/>
    </location>
</feature>